<proteinExistence type="predicted"/>
<protein>
    <submittedName>
        <fullName evidence="2">Uncharacterized protein</fullName>
    </submittedName>
</protein>
<feature type="region of interest" description="Disordered" evidence="1">
    <location>
        <begin position="35"/>
        <end position="56"/>
    </location>
</feature>
<accession>A0A225WTL8</accession>
<dbReference type="Proteomes" id="UP000198211">
    <property type="component" value="Unassembled WGS sequence"/>
</dbReference>
<reference evidence="3" key="1">
    <citation type="submission" date="2017-03" db="EMBL/GenBank/DDBJ databases">
        <title>Phytopthora megakarya and P. palmivora, two closely related causual agents of cacao black pod achieved similar genome size and gene model numbers by different mechanisms.</title>
        <authorList>
            <person name="Ali S."/>
            <person name="Shao J."/>
            <person name="Larry D.J."/>
            <person name="Kronmiller B."/>
            <person name="Shen D."/>
            <person name="Strem M.D."/>
            <person name="Melnick R.L."/>
            <person name="Guiltinan M.J."/>
            <person name="Tyler B.M."/>
            <person name="Meinhardt L.W."/>
            <person name="Bailey B.A."/>
        </authorList>
    </citation>
    <scope>NUCLEOTIDE SEQUENCE [LARGE SCALE GENOMIC DNA]</scope>
    <source>
        <strain evidence="3">zdho120</strain>
    </source>
</reference>
<organism evidence="2 3">
    <name type="scientific">Phytophthora megakarya</name>
    <dbReference type="NCBI Taxonomy" id="4795"/>
    <lineage>
        <taxon>Eukaryota</taxon>
        <taxon>Sar</taxon>
        <taxon>Stramenopiles</taxon>
        <taxon>Oomycota</taxon>
        <taxon>Peronosporomycetes</taxon>
        <taxon>Peronosporales</taxon>
        <taxon>Peronosporaceae</taxon>
        <taxon>Phytophthora</taxon>
    </lineage>
</organism>
<comment type="caution">
    <text evidence="2">The sequence shown here is derived from an EMBL/GenBank/DDBJ whole genome shotgun (WGS) entry which is preliminary data.</text>
</comment>
<keyword evidence="3" id="KW-1185">Reference proteome</keyword>
<dbReference type="EMBL" id="NBNE01000269">
    <property type="protein sequence ID" value="OWZ20992.1"/>
    <property type="molecule type" value="Genomic_DNA"/>
</dbReference>
<sequence>MEEVTEKCGQAVSKATAVIEETKVHADEELLRIRHASTTRPGDPHPWRSGAPGTFGFPAAGGDAPGYGVSFRPFIAYDANLLTLHSLDKRRAWWDKF</sequence>
<evidence type="ECO:0000256" key="1">
    <source>
        <dbReference type="SAM" id="MobiDB-lite"/>
    </source>
</evidence>
<evidence type="ECO:0000313" key="3">
    <source>
        <dbReference type="Proteomes" id="UP000198211"/>
    </source>
</evidence>
<evidence type="ECO:0000313" key="2">
    <source>
        <dbReference type="EMBL" id="OWZ20992.1"/>
    </source>
</evidence>
<gene>
    <name evidence="2" type="ORF">PHMEG_0004539</name>
</gene>
<name>A0A225WTL8_9STRA</name>
<dbReference type="AlphaFoldDB" id="A0A225WTL8"/>